<dbReference type="Proteomes" id="UP001272940">
    <property type="component" value="Unassembled WGS sequence"/>
</dbReference>
<dbReference type="RefSeq" id="WP_319078629.1">
    <property type="nucleotide sequence ID" value="NZ_JAMYEC010000003.1"/>
</dbReference>
<proteinExistence type="predicted"/>
<name>A0ABU4KPJ5_BREVE</name>
<dbReference type="EMBL" id="JAMYEC010000003">
    <property type="protein sequence ID" value="MDX2334635.1"/>
    <property type="molecule type" value="Genomic_DNA"/>
</dbReference>
<keyword evidence="2" id="KW-1185">Reference proteome</keyword>
<protein>
    <submittedName>
        <fullName evidence="1">Uncharacterized protein</fullName>
    </submittedName>
</protein>
<comment type="caution">
    <text evidence="1">The sequence shown here is derived from an EMBL/GenBank/DDBJ whole genome shotgun (WGS) entry which is preliminary data.</text>
</comment>
<reference evidence="1 2" key="1">
    <citation type="journal article" date="2023" name="FEMS Microbes">
        <title>Whole genomes of deep-sea sponge-associated bacteria exhibit high novel natural product potential.</title>
        <authorList>
            <person name="Hesketh-Best P.J."/>
            <person name="January G.G."/>
            <person name="Koch M.J."/>
            <person name="Warburton P.J."/>
            <person name="Howell K.L."/>
            <person name="Upton M."/>
        </authorList>
    </citation>
    <scope>NUCLEOTIDE SEQUENCE [LARGE SCALE GENOMIC DNA]</scope>
    <source>
        <strain evidence="1 2">PC206-O</strain>
    </source>
</reference>
<evidence type="ECO:0000313" key="1">
    <source>
        <dbReference type="EMBL" id="MDX2334635.1"/>
    </source>
</evidence>
<organism evidence="1 2">
    <name type="scientific">Brevundimonas vesicularis</name>
    <name type="common">Pseudomonas vesicularis</name>
    <dbReference type="NCBI Taxonomy" id="41276"/>
    <lineage>
        <taxon>Bacteria</taxon>
        <taxon>Pseudomonadati</taxon>
        <taxon>Pseudomonadota</taxon>
        <taxon>Alphaproteobacteria</taxon>
        <taxon>Caulobacterales</taxon>
        <taxon>Caulobacteraceae</taxon>
        <taxon>Brevundimonas</taxon>
    </lineage>
</organism>
<accession>A0ABU4KPJ5</accession>
<gene>
    <name evidence="1" type="ORF">NJD11_06740</name>
</gene>
<evidence type="ECO:0000313" key="2">
    <source>
        <dbReference type="Proteomes" id="UP001272940"/>
    </source>
</evidence>
<sequence length="99" mass="10976">MPHTEGEWITSGGVVRIADENNITIKKVATAHGQFGDEERKANARLMSAAPDLKAALVAAKQQMWLAARDQWTMRDFKSWAVIQQIDAALSKADGEVRR</sequence>